<keyword evidence="1" id="KW-0812">Transmembrane</keyword>
<keyword evidence="1" id="KW-0472">Membrane</keyword>
<reference evidence="3" key="1">
    <citation type="submission" date="2016-11" db="UniProtKB">
        <authorList>
            <consortium name="WormBaseParasite"/>
        </authorList>
    </citation>
    <scope>IDENTIFICATION</scope>
</reference>
<keyword evidence="1" id="KW-1133">Transmembrane helix</keyword>
<dbReference type="AlphaFoldDB" id="A0A1I7TXH5"/>
<protein>
    <submittedName>
        <fullName evidence="3">Transmembrane protein</fullName>
    </submittedName>
</protein>
<feature type="transmembrane region" description="Helical" evidence="1">
    <location>
        <begin position="68"/>
        <end position="88"/>
    </location>
</feature>
<dbReference type="WBParaSite" id="Csp11.Scaffold629.g12778.t1">
    <property type="protein sequence ID" value="Csp11.Scaffold629.g12778.t1"/>
    <property type="gene ID" value="Csp11.Scaffold629.g12778"/>
</dbReference>
<proteinExistence type="predicted"/>
<evidence type="ECO:0000313" key="3">
    <source>
        <dbReference type="WBParaSite" id="Csp11.Scaffold629.g12778.t1"/>
    </source>
</evidence>
<organism evidence="2 3">
    <name type="scientific">Caenorhabditis tropicalis</name>
    <dbReference type="NCBI Taxonomy" id="1561998"/>
    <lineage>
        <taxon>Eukaryota</taxon>
        <taxon>Metazoa</taxon>
        <taxon>Ecdysozoa</taxon>
        <taxon>Nematoda</taxon>
        <taxon>Chromadorea</taxon>
        <taxon>Rhabditida</taxon>
        <taxon>Rhabditina</taxon>
        <taxon>Rhabditomorpha</taxon>
        <taxon>Rhabditoidea</taxon>
        <taxon>Rhabditidae</taxon>
        <taxon>Peloderinae</taxon>
        <taxon>Caenorhabditis</taxon>
    </lineage>
</organism>
<dbReference type="Proteomes" id="UP000095282">
    <property type="component" value="Unplaced"/>
</dbReference>
<evidence type="ECO:0000256" key="1">
    <source>
        <dbReference type="SAM" id="Phobius"/>
    </source>
</evidence>
<keyword evidence="2" id="KW-1185">Reference proteome</keyword>
<accession>A0A1I7TXH5</accession>
<evidence type="ECO:0000313" key="2">
    <source>
        <dbReference type="Proteomes" id="UP000095282"/>
    </source>
</evidence>
<name>A0A1I7TXH5_9PELO</name>
<feature type="transmembrane region" description="Helical" evidence="1">
    <location>
        <begin position="32"/>
        <end position="48"/>
    </location>
</feature>
<sequence length="119" mass="13950">MEPHNAASSAHYHHRHIRDSLKSFFSCPRTDSSIFFVFSFSFFFPYFANSSSWRRAVVSHVFLVRGLIPISFFLLLFFLFAVLLVDAIKMANKSARRNQFNYPFAHTRILQTKMSISEF</sequence>